<accession>A0A0P7YXB6</accession>
<dbReference type="CDD" id="cd02440">
    <property type="entry name" value="AdoMet_MTases"/>
    <property type="match status" value="1"/>
</dbReference>
<dbReference type="Pfam" id="PF08241">
    <property type="entry name" value="Methyltransf_11"/>
    <property type="match status" value="1"/>
</dbReference>
<gene>
    <name evidence="2" type="ORF">HLUCCA11_08265</name>
</gene>
<dbReference type="SUPFAM" id="SSF53335">
    <property type="entry name" value="S-adenosyl-L-methionine-dependent methyltransferases"/>
    <property type="match status" value="1"/>
</dbReference>
<sequence length="251" mass="28183">MSKSPKSSAGSSSSIASTSALGEVLKQKSTPWPSMIAAVEQRFNAEYEGKAFDLPEEVEAMSVFRDWAAGSLQARISSPFWQVAQPKKNQHCLDLGCGFSFLIYAWKSWQALFHGQDVSEFAVKTLHQRGPQLDSKLFKGVKKGPAHQLDYAPESFDLVIATGFSCYYPVDYWQTVMESVRPLLKPGGFFVFDVVDPEQALAENWAILETYLGAEVFLEPLSEWRSLIKTVGAKVVKQQEGELFHLYKVRW</sequence>
<organism evidence="2 3">
    <name type="scientific">Phormidesmis priestleyi Ana</name>
    <dbReference type="NCBI Taxonomy" id="1666911"/>
    <lineage>
        <taxon>Bacteria</taxon>
        <taxon>Bacillati</taxon>
        <taxon>Cyanobacteriota</taxon>
        <taxon>Cyanophyceae</taxon>
        <taxon>Leptolyngbyales</taxon>
        <taxon>Leptolyngbyaceae</taxon>
        <taxon>Phormidesmis</taxon>
    </lineage>
</organism>
<protein>
    <submittedName>
        <fullName evidence="2">Methyltransferase domain</fullName>
    </submittedName>
</protein>
<dbReference type="STRING" id="1666911.HLUCCA11_08265"/>
<dbReference type="Gene3D" id="3.40.50.150">
    <property type="entry name" value="Vaccinia Virus protein VP39"/>
    <property type="match status" value="1"/>
</dbReference>
<evidence type="ECO:0000313" key="2">
    <source>
        <dbReference type="EMBL" id="KPQ35879.1"/>
    </source>
</evidence>
<evidence type="ECO:0000259" key="1">
    <source>
        <dbReference type="Pfam" id="PF08241"/>
    </source>
</evidence>
<dbReference type="EMBL" id="LJZR01000009">
    <property type="protein sequence ID" value="KPQ35879.1"/>
    <property type="molecule type" value="Genomic_DNA"/>
</dbReference>
<dbReference type="Proteomes" id="UP000050465">
    <property type="component" value="Unassembled WGS sequence"/>
</dbReference>
<proteinExistence type="predicted"/>
<reference evidence="2 3" key="1">
    <citation type="submission" date="2015-09" db="EMBL/GenBank/DDBJ databases">
        <title>Identification and resolution of microdiversity through metagenomic sequencing of parallel consortia.</title>
        <authorList>
            <person name="Nelson W.C."/>
            <person name="Romine M.F."/>
            <person name="Lindemann S.R."/>
        </authorList>
    </citation>
    <scope>NUCLEOTIDE SEQUENCE [LARGE SCALE GENOMIC DNA]</scope>
    <source>
        <strain evidence="2">Ana</strain>
    </source>
</reference>
<evidence type="ECO:0000313" key="3">
    <source>
        <dbReference type="Proteomes" id="UP000050465"/>
    </source>
</evidence>
<dbReference type="GO" id="GO:0032259">
    <property type="term" value="P:methylation"/>
    <property type="evidence" value="ECO:0007669"/>
    <property type="project" value="UniProtKB-KW"/>
</dbReference>
<dbReference type="GO" id="GO:0008168">
    <property type="term" value="F:methyltransferase activity"/>
    <property type="evidence" value="ECO:0007669"/>
    <property type="project" value="UniProtKB-KW"/>
</dbReference>
<feature type="domain" description="Methyltransferase type 11" evidence="1">
    <location>
        <begin position="93"/>
        <end position="192"/>
    </location>
</feature>
<dbReference type="PATRIC" id="fig|1666911.3.peg.4026"/>
<keyword evidence="2" id="KW-0808">Transferase</keyword>
<dbReference type="AlphaFoldDB" id="A0A0P7YXB6"/>
<dbReference type="InterPro" id="IPR029063">
    <property type="entry name" value="SAM-dependent_MTases_sf"/>
</dbReference>
<name>A0A0P7YXB6_9CYAN</name>
<comment type="caution">
    <text evidence="2">The sequence shown here is derived from an EMBL/GenBank/DDBJ whole genome shotgun (WGS) entry which is preliminary data.</text>
</comment>
<keyword evidence="2" id="KW-0489">Methyltransferase</keyword>
<dbReference type="InterPro" id="IPR013216">
    <property type="entry name" value="Methyltransf_11"/>
</dbReference>